<protein>
    <submittedName>
        <fullName evidence="2">Pimeloyl-ACP methyl ester carboxylesterase</fullName>
    </submittedName>
</protein>
<dbReference type="PANTHER" id="PTHR43798:SF33">
    <property type="entry name" value="HYDROLASE, PUTATIVE (AFU_ORTHOLOGUE AFUA_2G14860)-RELATED"/>
    <property type="match status" value="1"/>
</dbReference>
<evidence type="ECO:0000313" key="3">
    <source>
        <dbReference type="Proteomes" id="UP000556436"/>
    </source>
</evidence>
<dbReference type="Pfam" id="PF12697">
    <property type="entry name" value="Abhydrolase_6"/>
    <property type="match status" value="1"/>
</dbReference>
<reference evidence="2 3" key="1">
    <citation type="submission" date="2020-08" db="EMBL/GenBank/DDBJ databases">
        <title>Genomic Encyclopedia of Type Strains, Phase III (KMG-III): the genomes of soil and plant-associated and newly described type strains.</title>
        <authorList>
            <person name="Whitman W."/>
        </authorList>
    </citation>
    <scope>NUCLEOTIDE SEQUENCE [LARGE SCALE GENOMIC DNA]</scope>
    <source>
        <strain evidence="2 3">CECT 3265</strain>
    </source>
</reference>
<dbReference type="AlphaFoldDB" id="A0A7W7LGY5"/>
<sequence length="249" mass="27462">MKQVVLLHGLGNNGAIWSRTQEHWPADVRVHNPDLPWRSDGIDAWRFETDSAGRLAETLSAVPGGPDLVVAHSFTALPLLELLARRALAGERPGVAGVVLVTPFYRRDPDDFHWNMIAPLLDSFPETMSEAIRLQSGDRPVPPDLRADMARRLCEWIGPYGWLRFFDAYLNSPRLRLDLITVPCLVIGAEQDVTAPVAEARHLAADLPAGEALILPEGGHFPMLDRPRAFAEAVHGFLDRVPARLSPAA</sequence>
<dbReference type="GO" id="GO:0016020">
    <property type="term" value="C:membrane"/>
    <property type="evidence" value="ECO:0007669"/>
    <property type="project" value="TreeGrafter"/>
</dbReference>
<dbReference type="Proteomes" id="UP000556436">
    <property type="component" value="Unassembled WGS sequence"/>
</dbReference>
<proteinExistence type="predicted"/>
<gene>
    <name evidence="2" type="ORF">FHS38_006156</name>
</gene>
<dbReference type="SUPFAM" id="SSF53474">
    <property type="entry name" value="alpha/beta-Hydrolases"/>
    <property type="match status" value="1"/>
</dbReference>
<accession>A0A7W7LGY5</accession>
<evidence type="ECO:0000313" key="2">
    <source>
        <dbReference type="EMBL" id="MBB4890078.1"/>
    </source>
</evidence>
<keyword evidence="3" id="KW-1185">Reference proteome</keyword>
<dbReference type="PANTHER" id="PTHR43798">
    <property type="entry name" value="MONOACYLGLYCEROL LIPASE"/>
    <property type="match status" value="1"/>
</dbReference>
<dbReference type="RefSeq" id="WP_184738996.1">
    <property type="nucleotide sequence ID" value="NZ_BMRW01000014.1"/>
</dbReference>
<dbReference type="InterPro" id="IPR029058">
    <property type="entry name" value="AB_hydrolase_fold"/>
</dbReference>
<dbReference type="GO" id="GO:0003824">
    <property type="term" value="F:catalytic activity"/>
    <property type="evidence" value="ECO:0007669"/>
    <property type="project" value="UniProtKB-ARBA"/>
</dbReference>
<evidence type="ECO:0000259" key="1">
    <source>
        <dbReference type="Pfam" id="PF12697"/>
    </source>
</evidence>
<feature type="domain" description="AB hydrolase-1" evidence="1">
    <location>
        <begin position="4"/>
        <end position="233"/>
    </location>
</feature>
<dbReference type="EMBL" id="JACHJG010000016">
    <property type="protein sequence ID" value="MBB4890078.1"/>
    <property type="molecule type" value="Genomic_DNA"/>
</dbReference>
<name>A0A7W7LGY5_STRNE</name>
<organism evidence="2 3">
    <name type="scientific">Streptomyces netropsis</name>
    <name type="common">Streptoverticillium netropsis</name>
    <dbReference type="NCBI Taxonomy" id="55404"/>
    <lineage>
        <taxon>Bacteria</taxon>
        <taxon>Bacillati</taxon>
        <taxon>Actinomycetota</taxon>
        <taxon>Actinomycetes</taxon>
        <taxon>Kitasatosporales</taxon>
        <taxon>Streptomycetaceae</taxon>
        <taxon>Streptomyces</taxon>
    </lineage>
</organism>
<dbReference type="InterPro" id="IPR050266">
    <property type="entry name" value="AB_hydrolase_sf"/>
</dbReference>
<dbReference type="Gene3D" id="3.40.50.1820">
    <property type="entry name" value="alpha/beta hydrolase"/>
    <property type="match status" value="1"/>
</dbReference>
<comment type="caution">
    <text evidence="2">The sequence shown here is derived from an EMBL/GenBank/DDBJ whole genome shotgun (WGS) entry which is preliminary data.</text>
</comment>
<dbReference type="InterPro" id="IPR000073">
    <property type="entry name" value="AB_hydrolase_1"/>
</dbReference>